<dbReference type="GO" id="GO:0006354">
    <property type="term" value="P:DNA-templated transcription elongation"/>
    <property type="evidence" value="ECO:0007669"/>
    <property type="project" value="TreeGrafter"/>
</dbReference>
<dbReference type="InterPro" id="IPR036953">
    <property type="entry name" value="GreA/GreB_C_sf"/>
</dbReference>
<dbReference type="GO" id="GO:0016301">
    <property type="term" value="F:kinase activity"/>
    <property type="evidence" value="ECO:0007669"/>
    <property type="project" value="UniProtKB-KW"/>
</dbReference>
<dbReference type="SUPFAM" id="SSF54534">
    <property type="entry name" value="FKBP-like"/>
    <property type="match status" value="1"/>
</dbReference>
<dbReference type="NCBIfam" id="NF004396">
    <property type="entry name" value="PRK05753.1"/>
    <property type="match status" value="1"/>
</dbReference>
<dbReference type="Pfam" id="PF01272">
    <property type="entry name" value="GreA_GreB"/>
    <property type="match status" value="1"/>
</dbReference>
<dbReference type="PANTHER" id="PTHR30437:SF5">
    <property type="entry name" value="REGULATOR OF NUCLEOSIDE DIPHOSPHATE KINASE"/>
    <property type="match status" value="1"/>
</dbReference>
<proteinExistence type="predicted"/>
<dbReference type="AlphaFoldDB" id="A0A841HJ95"/>
<evidence type="ECO:0000259" key="1">
    <source>
        <dbReference type="Pfam" id="PF01272"/>
    </source>
</evidence>
<dbReference type="Proteomes" id="UP000588068">
    <property type="component" value="Unassembled WGS sequence"/>
</dbReference>
<evidence type="ECO:0000313" key="4">
    <source>
        <dbReference type="Proteomes" id="UP000588068"/>
    </source>
</evidence>
<reference evidence="3 4" key="1">
    <citation type="submission" date="2020-08" db="EMBL/GenBank/DDBJ databases">
        <title>Genomic Encyclopedia of Type Strains, Phase IV (KMG-IV): sequencing the most valuable type-strain genomes for metagenomic binning, comparative biology and taxonomic classification.</title>
        <authorList>
            <person name="Goeker M."/>
        </authorList>
    </citation>
    <scope>NUCLEOTIDE SEQUENCE [LARGE SCALE GENOMIC DNA]</scope>
    <source>
        <strain evidence="3 4">DSM 26723</strain>
    </source>
</reference>
<dbReference type="GO" id="GO:0070063">
    <property type="term" value="F:RNA polymerase binding"/>
    <property type="evidence" value="ECO:0007669"/>
    <property type="project" value="InterPro"/>
</dbReference>
<gene>
    <name evidence="3" type="ORF">HNQ60_002169</name>
</gene>
<dbReference type="Gene3D" id="3.10.50.30">
    <property type="entry name" value="Transcription elongation factor, GreA/GreB, C-terminal domain"/>
    <property type="match status" value="1"/>
</dbReference>
<sequence length="135" mass="14699">MPIRRTDKPPARPRIVIPASEHERLLRIAEQAFERDVPVAGYLVEELSRAHLVPDEACAPHVVRMGSQVTYSDAATNRTHTVTLVYPREADIDSNRISILTPIGAALIGMSPAQSIDWPTPGGGVAQLTVLSVTR</sequence>
<dbReference type="RefSeq" id="WP_184331485.1">
    <property type="nucleotide sequence ID" value="NZ_JACHHZ010000002.1"/>
</dbReference>
<comment type="caution">
    <text evidence="3">The sequence shown here is derived from an EMBL/GenBank/DDBJ whole genome shotgun (WGS) entry which is preliminary data.</text>
</comment>
<organism evidence="3 4">
    <name type="scientific">Povalibacter uvarum</name>
    <dbReference type="NCBI Taxonomy" id="732238"/>
    <lineage>
        <taxon>Bacteria</taxon>
        <taxon>Pseudomonadati</taxon>
        <taxon>Pseudomonadota</taxon>
        <taxon>Gammaproteobacteria</taxon>
        <taxon>Steroidobacterales</taxon>
        <taxon>Steroidobacteraceae</taxon>
        <taxon>Povalibacter</taxon>
    </lineage>
</organism>
<dbReference type="GO" id="GO:0003677">
    <property type="term" value="F:DNA binding"/>
    <property type="evidence" value="ECO:0007669"/>
    <property type="project" value="InterPro"/>
</dbReference>
<dbReference type="PANTHER" id="PTHR30437">
    <property type="entry name" value="TRANSCRIPTION ELONGATION FACTOR GREA"/>
    <property type="match status" value="1"/>
</dbReference>
<evidence type="ECO:0000259" key="2">
    <source>
        <dbReference type="Pfam" id="PF14760"/>
    </source>
</evidence>
<dbReference type="Pfam" id="PF14760">
    <property type="entry name" value="Rnk_N"/>
    <property type="match status" value="1"/>
</dbReference>
<dbReference type="Gene3D" id="1.10.286.20">
    <property type="match status" value="1"/>
</dbReference>
<keyword evidence="4" id="KW-1185">Reference proteome</keyword>
<keyword evidence="3" id="KW-0418">Kinase</keyword>
<evidence type="ECO:0000313" key="3">
    <source>
        <dbReference type="EMBL" id="MBB6093291.1"/>
    </source>
</evidence>
<accession>A0A841HJ95</accession>
<dbReference type="EMBL" id="JACHHZ010000002">
    <property type="protein sequence ID" value="MBB6093291.1"/>
    <property type="molecule type" value="Genomic_DNA"/>
</dbReference>
<keyword evidence="3" id="KW-0808">Transferase</keyword>
<feature type="domain" description="Transcription elongation factor GreA/GreB C-terminal" evidence="1">
    <location>
        <begin position="61"/>
        <end position="134"/>
    </location>
</feature>
<dbReference type="InterPro" id="IPR029462">
    <property type="entry name" value="Rnk_N"/>
</dbReference>
<protein>
    <submittedName>
        <fullName evidence="3">Regulator of nucleoside diphosphate kinase</fullName>
    </submittedName>
</protein>
<dbReference type="InterPro" id="IPR001437">
    <property type="entry name" value="Tscrpt_elong_fac_GreA/B_C"/>
</dbReference>
<feature type="domain" description="Regulator of nucleoside diphosphate kinase N-terminal" evidence="2">
    <location>
        <begin position="13"/>
        <end position="53"/>
    </location>
</feature>
<dbReference type="GO" id="GO:0032784">
    <property type="term" value="P:regulation of DNA-templated transcription elongation"/>
    <property type="evidence" value="ECO:0007669"/>
    <property type="project" value="InterPro"/>
</dbReference>
<dbReference type="InterPro" id="IPR023459">
    <property type="entry name" value="Tscrpt_elong_fac_GreA/B_fam"/>
</dbReference>
<name>A0A841HJ95_9GAMM</name>